<accession>A0A6J6D0A6</accession>
<dbReference type="Pfam" id="PF00579">
    <property type="entry name" value="tRNA-synt_1b"/>
    <property type="match status" value="1"/>
</dbReference>
<dbReference type="SUPFAM" id="SSF52374">
    <property type="entry name" value="Nucleotidylyl transferase"/>
    <property type="match status" value="1"/>
</dbReference>
<dbReference type="GO" id="GO:0005739">
    <property type="term" value="C:mitochondrion"/>
    <property type="evidence" value="ECO:0007669"/>
    <property type="project" value="UniProtKB-SubCell"/>
</dbReference>
<dbReference type="GO" id="GO:0005829">
    <property type="term" value="C:cytosol"/>
    <property type="evidence" value="ECO:0007669"/>
    <property type="project" value="TreeGrafter"/>
</dbReference>
<comment type="similarity">
    <text evidence="2">Belongs to the class-I aminoacyl-tRNA synthetase family.</text>
</comment>
<keyword evidence="7" id="KW-0648">Protein biosynthesis</keyword>
<dbReference type="EC" id="6.1.1.2" evidence="3"/>
<sequence>MVMLAAISIPYHTDVICIVLPAGTGHSVASPAMPRVLSGIQPTGDLHLGNLLGAVLNWVQDQREADSLYCIVDMHALTVPKKPGEIGTKTLELAQGLLACGLDPEQCTLFVQSHVPEHTELGWIIQCVTSMGELRRMTQFKDKSEQQEFISAGLFTYPALQAADILLYDTDKVPVGEDQRQHIELTRDVAERFNKRYGDTFVIPQASIPRIGARVMDLQNPTNKMSKSSDGGSGTVYLSDDLGAVAKKFSRAVTDSESEVRFDVAEKPGVSNLLSILSALTQRTPEQLAAEYTQYGPLKADTAEAVIDLLRPIQSRMADLQADPAATISLLAVGSDKARSIAGPVVDRAKANIGLLPRG</sequence>
<comment type="catalytic activity">
    <reaction evidence="10">
        <text>tRNA(Trp) + L-tryptophan + ATP = L-tryptophyl-tRNA(Trp) + AMP + diphosphate + H(+)</text>
        <dbReference type="Rhea" id="RHEA:24080"/>
        <dbReference type="Rhea" id="RHEA-COMP:9671"/>
        <dbReference type="Rhea" id="RHEA-COMP:9705"/>
        <dbReference type="ChEBI" id="CHEBI:15378"/>
        <dbReference type="ChEBI" id="CHEBI:30616"/>
        <dbReference type="ChEBI" id="CHEBI:33019"/>
        <dbReference type="ChEBI" id="CHEBI:57912"/>
        <dbReference type="ChEBI" id="CHEBI:78442"/>
        <dbReference type="ChEBI" id="CHEBI:78535"/>
        <dbReference type="ChEBI" id="CHEBI:456215"/>
        <dbReference type="EC" id="6.1.1.2"/>
    </reaction>
</comment>
<dbReference type="InterPro" id="IPR024109">
    <property type="entry name" value="Trp-tRNA-ligase_bac-type"/>
</dbReference>
<evidence type="ECO:0000256" key="7">
    <source>
        <dbReference type="ARBA" id="ARBA00022917"/>
    </source>
</evidence>
<dbReference type="PROSITE" id="PS00178">
    <property type="entry name" value="AA_TRNA_LIGASE_I"/>
    <property type="match status" value="1"/>
</dbReference>
<dbReference type="InterPro" id="IPR050203">
    <property type="entry name" value="Trp-tRNA_synthetase"/>
</dbReference>
<dbReference type="PANTHER" id="PTHR43766">
    <property type="entry name" value="TRYPTOPHAN--TRNA LIGASE, MITOCHONDRIAL"/>
    <property type="match status" value="1"/>
</dbReference>
<dbReference type="HAMAP" id="MF_00140_B">
    <property type="entry name" value="Trp_tRNA_synth_B"/>
    <property type="match status" value="1"/>
</dbReference>
<keyword evidence="5" id="KW-0547">Nucleotide-binding</keyword>
<organism evidence="11">
    <name type="scientific">freshwater metagenome</name>
    <dbReference type="NCBI Taxonomy" id="449393"/>
    <lineage>
        <taxon>unclassified sequences</taxon>
        <taxon>metagenomes</taxon>
        <taxon>ecological metagenomes</taxon>
    </lineage>
</organism>
<dbReference type="GO" id="GO:0005524">
    <property type="term" value="F:ATP binding"/>
    <property type="evidence" value="ECO:0007669"/>
    <property type="project" value="UniProtKB-KW"/>
</dbReference>
<dbReference type="CDD" id="cd00806">
    <property type="entry name" value="TrpRS_core"/>
    <property type="match status" value="1"/>
</dbReference>
<dbReference type="NCBIfam" id="TIGR00233">
    <property type="entry name" value="trpS"/>
    <property type="match status" value="1"/>
</dbReference>
<dbReference type="InterPro" id="IPR002305">
    <property type="entry name" value="aa-tRNA-synth_Ic"/>
</dbReference>
<dbReference type="GO" id="GO:0006436">
    <property type="term" value="P:tryptophanyl-tRNA aminoacylation"/>
    <property type="evidence" value="ECO:0007669"/>
    <property type="project" value="InterPro"/>
</dbReference>
<dbReference type="FunFam" id="1.10.240.10:FF:000002">
    <property type="entry name" value="Tryptophan--tRNA ligase"/>
    <property type="match status" value="1"/>
</dbReference>
<dbReference type="InterPro" id="IPR014729">
    <property type="entry name" value="Rossmann-like_a/b/a_fold"/>
</dbReference>
<protein>
    <recommendedName>
        <fullName evidence="3">tryptophan--tRNA ligase</fullName>
        <ecNumber evidence="3">6.1.1.2</ecNumber>
    </recommendedName>
    <alternativeName>
        <fullName evidence="9">Tryptophanyl-tRNA synthetase</fullName>
    </alternativeName>
</protein>
<evidence type="ECO:0000256" key="3">
    <source>
        <dbReference type="ARBA" id="ARBA00013161"/>
    </source>
</evidence>
<keyword evidence="4" id="KW-0436">Ligase</keyword>
<dbReference type="InterPro" id="IPR001412">
    <property type="entry name" value="aa-tRNA-synth_I_CS"/>
</dbReference>
<evidence type="ECO:0000256" key="2">
    <source>
        <dbReference type="ARBA" id="ARBA00005594"/>
    </source>
</evidence>
<evidence type="ECO:0000256" key="5">
    <source>
        <dbReference type="ARBA" id="ARBA00022741"/>
    </source>
</evidence>
<evidence type="ECO:0000256" key="6">
    <source>
        <dbReference type="ARBA" id="ARBA00022840"/>
    </source>
</evidence>
<comment type="subcellular location">
    <subcellularLocation>
        <location evidence="1">Mitochondrion</location>
    </subcellularLocation>
</comment>
<evidence type="ECO:0000256" key="8">
    <source>
        <dbReference type="ARBA" id="ARBA00023146"/>
    </source>
</evidence>
<dbReference type="InterPro" id="IPR002306">
    <property type="entry name" value="Trp-tRNA-ligase"/>
</dbReference>
<dbReference type="EMBL" id="CAEZSF010000258">
    <property type="protein sequence ID" value="CAB4555338.1"/>
    <property type="molecule type" value="Genomic_DNA"/>
</dbReference>
<keyword evidence="8" id="KW-0030">Aminoacyl-tRNA synthetase</keyword>
<gene>
    <name evidence="11" type="ORF">UFOPK1358_01879</name>
</gene>
<dbReference type="PRINTS" id="PR01039">
    <property type="entry name" value="TRNASYNTHTRP"/>
</dbReference>
<dbReference type="Gene3D" id="3.40.50.620">
    <property type="entry name" value="HUPs"/>
    <property type="match status" value="1"/>
</dbReference>
<reference evidence="11" key="1">
    <citation type="submission" date="2020-05" db="EMBL/GenBank/DDBJ databases">
        <authorList>
            <person name="Chiriac C."/>
            <person name="Salcher M."/>
            <person name="Ghai R."/>
            <person name="Kavagutti S V."/>
        </authorList>
    </citation>
    <scope>NUCLEOTIDE SEQUENCE</scope>
</reference>
<dbReference type="Gene3D" id="1.10.240.10">
    <property type="entry name" value="Tyrosyl-Transfer RNA Synthetase"/>
    <property type="match status" value="1"/>
</dbReference>
<evidence type="ECO:0000256" key="9">
    <source>
        <dbReference type="ARBA" id="ARBA00030268"/>
    </source>
</evidence>
<evidence type="ECO:0000313" key="11">
    <source>
        <dbReference type="EMBL" id="CAB4555338.1"/>
    </source>
</evidence>
<evidence type="ECO:0000256" key="4">
    <source>
        <dbReference type="ARBA" id="ARBA00022598"/>
    </source>
</evidence>
<proteinExistence type="inferred from homology"/>
<evidence type="ECO:0000256" key="1">
    <source>
        <dbReference type="ARBA" id="ARBA00004173"/>
    </source>
</evidence>
<dbReference type="AlphaFoldDB" id="A0A6J6D0A6"/>
<dbReference type="GO" id="GO:0004830">
    <property type="term" value="F:tryptophan-tRNA ligase activity"/>
    <property type="evidence" value="ECO:0007669"/>
    <property type="project" value="UniProtKB-EC"/>
</dbReference>
<dbReference type="PANTHER" id="PTHR43766:SF1">
    <property type="entry name" value="TRYPTOPHAN--TRNA LIGASE, MITOCHONDRIAL"/>
    <property type="match status" value="1"/>
</dbReference>
<evidence type="ECO:0000256" key="10">
    <source>
        <dbReference type="ARBA" id="ARBA00049929"/>
    </source>
</evidence>
<name>A0A6J6D0A6_9ZZZZ</name>
<keyword evidence="6" id="KW-0067">ATP-binding</keyword>